<dbReference type="OrthoDB" id="3047275at2759"/>
<keyword evidence="1" id="KW-0175">Coiled coil</keyword>
<feature type="signal peptide" evidence="2">
    <location>
        <begin position="1"/>
        <end position="16"/>
    </location>
</feature>
<organism evidence="3 4">
    <name type="scientific">Gymnopus androsaceus JB14</name>
    <dbReference type="NCBI Taxonomy" id="1447944"/>
    <lineage>
        <taxon>Eukaryota</taxon>
        <taxon>Fungi</taxon>
        <taxon>Dikarya</taxon>
        <taxon>Basidiomycota</taxon>
        <taxon>Agaricomycotina</taxon>
        <taxon>Agaricomycetes</taxon>
        <taxon>Agaricomycetidae</taxon>
        <taxon>Agaricales</taxon>
        <taxon>Marasmiineae</taxon>
        <taxon>Omphalotaceae</taxon>
        <taxon>Gymnopus</taxon>
    </lineage>
</organism>
<dbReference type="Proteomes" id="UP000799118">
    <property type="component" value="Unassembled WGS sequence"/>
</dbReference>
<feature type="chain" id="PRO_5025630224" evidence="2">
    <location>
        <begin position="17"/>
        <end position="366"/>
    </location>
</feature>
<keyword evidence="2" id="KW-0732">Signal</keyword>
<protein>
    <submittedName>
        <fullName evidence="3">Uncharacterized protein</fullName>
    </submittedName>
</protein>
<gene>
    <name evidence="3" type="ORF">BT96DRAFT_929586</name>
</gene>
<dbReference type="EMBL" id="ML770318">
    <property type="protein sequence ID" value="KAE9383808.1"/>
    <property type="molecule type" value="Genomic_DNA"/>
</dbReference>
<evidence type="ECO:0000256" key="2">
    <source>
        <dbReference type="SAM" id="SignalP"/>
    </source>
</evidence>
<sequence>MFLTLFQRARFAVLRAFTLMVLDDLPSPTNTPCAYFFFPATDHNRQEVKYKLTAELPFWVHDSRDLKNILLSNGDLCSNLIITQVRYYQRIVAPLHEFMVIDYKDILQTETEVKNYIVLERWGSDFQPPNHSKKKPETHTVVQVDEINSPDDPGLLARTSLSASHVASSSSDSLSRPSIANDRFIISYRRRETDIDKLEPFGRTLLATLTPPPTSTFTVAHLVVLTACVSEDMPIYNPLESQCFYFGRVIWEVMRMGMGATTGGNIRKARNSFDAADPLQWGSQIVKGLMKNKVQSRYGAPAMKAKFDLAWLLFVNTVKERIAEHDKPLLDERRAKEEALRAKEALELEVQHLRAQVATQTSYRNL</sequence>
<reference evidence="3" key="1">
    <citation type="journal article" date="2019" name="Environ. Microbiol.">
        <title>Fungal ecological strategies reflected in gene transcription - a case study of two litter decomposers.</title>
        <authorList>
            <person name="Barbi F."/>
            <person name="Kohler A."/>
            <person name="Barry K."/>
            <person name="Baskaran P."/>
            <person name="Daum C."/>
            <person name="Fauchery L."/>
            <person name="Ihrmark K."/>
            <person name="Kuo A."/>
            <person name="LaButti K."/>
            <person name="Lipzen A."/>
            <person name="Morin E."/>
            <person name="Grigoriev I.V."/>
            <person name="Henrissat B."/>
            <person name="Lindahl B."/>
            <person name="Martin F."/>
        </authorList>
    </citation>
    <scope>NUCLEOTIDE SEQUENCE</scope>
    <source>
        <strain evidence="3">JB14</strain>
    </source>
</reference>
<evidence type="ECO:0000313" key="4">
    <source>
        <dbReference type="Proteomes" id="UP000799118"/>
    </source>
</evidence>
<evidence type="ECO:0000313" key="3">
    <source>
        <dbReference type="EMBL" id="KAE9383808.1"/>
    </source>
</evidence>
<feature type="coiled-coil region" evidence="1">
    <location>
        <begin position="329"/>
        <end position="356"/>
    </location>
</feature>
<proteinExistence type="predicted"/>
<accession>A0A6A4GEE4</accession>
<dbReference type="AlphaFoldDB" id="A0A6A4GEE4"/>
<keyword evidence="4" id="KW-1185">Reference proteome</keyword>
<evidence type="ECO:0000256" key="1">
    <source>
        <dbReference type="SAM" id="Coils"/>
    </source>
</evidence>
<name>A0A6A4GEE4_9AGAR</name>